<sequence length="378" mass="42525">MKELLLVINEDRFFLSHRTRIAEVAARNGWSVTLVTKDTGQRGEIEKMGFNYIELPINPTGMKIGDELKTLIFLYKLYRKHPDAIIHHVGLKNMLWGGLASRLTKTRGVVYAVSGLGTLFGEDNIGKVAKVIQKFLKFSMKKRNISVIFQNHDDERLFLESGIVDKSKICFIKGSGVDLSEYNFSEVPLETPLVVIFTARMLREKGVPDLVAAAELLRGEFEGKVEFWLCGGLSSNPSAMKEEEINGMIDGKYIKWLGHRCDISDLLRKSSIMCFPSYYREGVPKSLIEASAVGRPIVTTDSVGCRDTVEDGVNGFIVPTHSPERIAEALRSLITNPQLMRKMGEESRRMAELDYDVNKVAATHLNIYEQLMRTQCAL</sequence>
<gene>
    <name evidence="1" type="ORF">E5331_09805</name>
</gene>
<dbReference type="Proteomes" id="UP000306319">
    <property type="component" value="Unassembled WGS sequence"/>
</dbReference>
<organism evidence="1 2">
    <name type="scientific">Lepagella muris</name>
    <dbReference type="NCBI Taxonomy" id="3032870"/>
    <lineage>
        <taxon>Bacteria</taxon>
        <taxon>Pseudomonadati</taxon>
        <taxon>Bacteroidota</taxon>
        <taxon>Bacteroidia</taxon>
        <taxon>Bacteroidales</taxon>
        <taxon>Muribaculaceae</taxon>
        <taxon>Lepagella</taxon>
    </lineage>
</organism>
<comment type="caution">
    <text evidence="1">The sequence shown here is derived from an EMBL/GenBank/DDBJ whole genome shotgun (WGS) entry which is preliminary data.</text>
</comment>
<protein>
    <submittedName>
        <fullName evidence="1">Glycosyltransferase family 1 protein</fullName>
    </submittedName>
</protein>
<accession>A0AC61RFY3</accession>
<evidence type="ECO:0000313" key="2">
    <source>
        <dbReference type="Proteomes" id="UP000306319"/>
    </source>
</evidence>
<dbReference type="EMBL" id="SRYB01000012">
    <property type="protein sequence ID" value="TGY78603.1"/>
    <property type="molecule type" value="Genomic_DNA"/>
</dbReference>
<proteinExistence type="predicted"/>
<name>A0AC61RFY3_9BACT</name>
<evidence type="ECO:0000313" key="1">
    <source>
        <dbReference type="EMBL" id="TGY78603.1"/>
    </source>
</evidence>
<reference evidence="1" key="1">
    <citation type="submission" date="2019-04" db="EMBL/GenBank/DDBJ databases">
        <title>Microbes associate with the intestines of laboratory mice.</title>
        <authorList>
            <person name="Navarre W."/>
            <person name="Wong E."/>
            <person name="Huang K."/>
            <person name="Tropini C."/>
            <person name="Ng K."/>
            <person name="Yu B."/>
        </authorList>
    </citation>
    <scope>NUCLEOTIDE SEQUENCE</scope>
    <source>
        <strain evidence="1">NM04_E33</strain>
    </source>
</reference>
<keyword evidence="2" id="KW-1185">Reference proteome</keyword>